<keyword evidence="2" id="KW-0677">Repeat</keyword>
<dbReference type="PANTHER" id="PTHR46652:SF3">
    <property type="entry name" value="LEUCINE-RICH REPEAT-CONTAINING PROTEIN 9"/>
    <property type="match status" value="1"/>
</dbReference>
<dbReference type="InterPro" id="IPR025875">
    <property type="entry name" value="Leu-rich_rpt_4"/>
</dbReference>
<evidence type="ECO:0000256" key="1">
    <source>
        <dbReference type="ARBA" id="ARBA00022614"/>
    </source>
</evidence>
<reference evidence="3" key="1">
    <citation type="submission" date="2023-06" db="EMBL/GenBank/DDBJ databases">
        <authorList>
            <person name="Kurt Z."/>
        </authorList>
    </citation>
    <scope>NUCLEOTIDE SEQUENCE</scope>
</reference>
<dbReference type="InterPro" id="IPR050836">
    <property type="entry name" value="SDS22/Internalin_LRR"/>
</dbReference>
<keyword evidence="5" id="KW-1185">Reference proteome</keyword>
<name>A0AA86Q6D1_9EUKA</name>
<accession>A0AA86Q6D1</accession>
<dbReference type="SUPFAM" id="SSF52058">
    <property type="entry name" value="L domain-like"/>
    <property type="match status" value="1"/>
</dbReference>
<reference evidence="4 5" key="2">
    <citation type="submission" date="2024-07" db="EMBL/GenBank/DDBJ databases">
        <authorList>
            <person name="Akdeniz Z."/>
        </authorList>
    </citation>
    <scope>NUCLEOTIDE SEQUENCE [LARGE SCALE GENOMIC DNA]</scope>
</reference>
<protein>
    <submittedName>
        <fullName evidence="3">Leucine-rich repeat domain-containing protein</fullName>
    </submittedName>
    <submittedName>
        <fullName evidence="4">Leucine-rich_repeat domain-containing protein</fullName>
    </submittedName>
</protein>
<evidence type="ECO:0000256" key="2">
    <source>
        <dbReference type="ARBA" id="ARBA00022737"/>
    </source>
</evidence>
<evidence type="ECO:0000313" key="5">
    <source>
        <dbReference type="Proteomes" id="UP001642409"/>
    </source>
</evidence>
<sequence length="441" mass="52332">MFLLHQKFSNVHELKNFFDESQKLEIINSQQMKALLVINTPPNIFEEAIQRNLLSFSQEFIDRINYFPFERQNIEHIYLISFLTNLTELNIQFNKVSDISAISRLKNLRILDLSRNSITDISALQSLQDLMTLDLSFTRISSFTVALPNLVDLNICGNTLDNKSGLEHSQNLQNLDLSQTNSKYLKFTTPQLLNLRKLMLQANDIQEITYISKYQLLQNLDLNYNYTLQNIEPLKYCTQLIKLDLSNTNVTNIKPLQFLKNLQYLRLCYIKIQDIWPLQFMKYLKRLEMLKTQVIDLHPLQHLYKLETIDIQYANVIDVSPLQNLNQLKNIFMFRNKIQNWEPIKHHKYFPELIDGEYQFDSSQKEPTADDLTFYNKILKVHSSHQQMRKIMNNNKISTFRAYVTQKKIYYYVMLNNQTMLMNKEVDLLMQFIQNSTSYLD</sequence>
<dbReference type="InterPro" id="IPR003591">
    <property type="entry name" value="Leu-rich_rpt_typical-subtyp"/>
</dbReference>
<dbReference type="EMBL" id="CAXDID020000131">
    <property type="protein sequence ID" value="CAL6035640.1"/>
    <property type="molecule type" value="Genomic_DNA"/>
</dbReference>
<dbReference type="Gene3D" id="3.80.10.10">
    <property type="entry name" value="Ribonuclease Inhibitor"/>
    <property type="match status" value="2"/>
</dbReference>
<keyword evidence="1" id="KW-0433">Leucine-rich repeat</keyword>
<proteinExistence type="predicted"/>
<dbReference type="PANTHER" id="PTHR46652">
    <property type="entry name" value="LEUCINE-RICH REPEAT AND IQ DOMAIN-CONTAINING PROTEIN 1-RELATED"/>
    <property type="match status" value="1"/>
</dbReference>
<dbReference type="PROSITE" id="PS51450">
    <property type="entry name" value="LRR"/>
    <property type="match status" value="3"/>
</dbReference>
<dbReference type="Pfam" id="PF12799">
    <property type="entry name" value="LRR_4"/>
    <property type="match status" value="1"/>
</dbReference>
<comment type="caution">
    <text evidence="3">The sequence shown here is derived from an EMBL/GenBank/DDBJ whole genome shotgun (WGS) entry which is preliminary data.</text>
</comment>
<dbReference type="EMBL" id="CATOUU010000836">
    <property type="protein sequence ID" value="CAI9953145.1"/>
    <property type="molecule type" value="Genomic_DNA"/>
</dbReference>
<dbReference type="InterPro" id="IPR032675">
    <property type="entry name" value="LRR_dom_sf"/>
</dbReference>
<dbReference type="AlphaFoldDB" id="A0AA86Q6D1"/>
<evidence type="ECO:0000313" key="4">
    <source>
        <dbReference type="EMBL" id="CAL6035640.1"/>
    </source>
</evidence>
<gene>
    <name evidence="4" type="ORF">HINF_LOCUS36029</name>
    <name evidence="3" type="ORF">HINF_LOCUS40790</name>
</gene>
<dbReference type="InterPro" id="IPR001611">
    <property type="entry name" value="Leu-rich_rpt"/>
</dbReference>
<evidence type="ECO:0000313" key="3">
    <source>
        <dbReference type="EMBL" id="CAI9953145.1"/>
    </source>
</evidence>
<dbReference type="SMART" id="SM00365">
    <property type="entry name" value="LRR_SD22"/>
    <property type="match status" value="4"/>
</dbReference>
<dbReference type="Proteomes" id="UP001642409">
    <property type="component" value="Unassembled WGS sequence"/>
</dbReference>
<organism evidence="3">
    <name type="scientific">Hexamita inflata</name>
    <dbReference type="NCBI Taxonomy" id="28002"/>
    <lineage>
        <taxon>Eukaryota</taxon>
        <taxon>Metamonada</taxon>
        <taxon>Diplomonadida</taxon>
        <taxon>Hexamitidae</taxon>
        <taxon>Hexamitinae</taxon>
        <taxon>Hexamita</taxon>
    </lineage>
</organism>
<dbReference type="SMART" id="SM00369">
    <property type="entry name" value="LRR_TYP"/>
    <property type="match status" value="4"/>
</dbReference>